<feature type="repeat" description="ARM" evidence="2">
    <location>
        <begin position="370"/>
        <end position="413"/>
    </location>
</feature>
<dbReference type="OrthoDB" id="7537227at2759"/>
<dbReference type="Proteomes" id="UP001165080">
    <property type="component" value="Unassembled WGS sequence"/>
</dbReference>
<dbReference type="InterPro" id="IPR016024">
    <property type="entry name" value="ARM-type_fold"/>
</dbReference>
<reference evidence="4 5" key="1">
    <citation type="journal article" date="2023" name="Commun. Biol.">
        <title>Reorganization of the ancestral sex-determining regions during the evolution of trioecy in Pleodorina starrii.</title>
        <authorList>
            <person name="Takahashi K."/>
            <person name="Suzuki S."/>
            <person name="Kawai-Toyooka H."/>
            <person name="Yamamoto K."/>
            <person name="Hamaji T."/>
            <person name="Ootsuki R."/>
            <person name="Yamaguchi H."/>
            <person name="Kawachi M."/>
            <person name="Higashiyama T."/>
            <person name="Nozaki H."/>
        </authorList>
    </citation>
    <scope>NUCLEOTIDE SEQUENCE [LARGE SCALE GENOMIC DNA]</scope>
    <source>
        <strain evidence="4 5">NIES-4479</strain>
    </source>
</reference>
<dbReference type="EMBL" id="BRXU01000012">
    <property type="protein sequence ID" value="GLC55083.1"/>
    <property type="molecule type" value="Genomic_DNA"/>
</dbReference>
<feature type="region of interest" description="Disordered" evidence="3">
    <location>
        <begin position="171"/>
        <end position="194"/>
    </location>
</feature>
<feature type="repeat" description="ARM" evidence="2">
    <location>
        <begin position="454"/>
        <end position="482"/>
    </location>
</feature>
<dbReference type="Pfam" id="PF00514">
    <property type="entry name" value="Arm"/>
    <property type="match status" value="2"/>
</dbReference>
<dbReference type="AlphaFoldDB" id="A0A9W6BN38"/>
<dbReference type="Gene3D" id="3.40.50.1460">
    <property type="match status" value="1"/>
</dbReference>
<feature type="repeat" description="ARM" evidence="2">
    <location>
        <begin position="412"/>
        <end position="455"/>
    </location>
</feature>
<evidence type="ECO:0000256" key="1">
    <source>
        <dbReference type="ARBA" id="ARBA00022786"/>
    </source>
</evidence>
<dbReference type="InterPro" id="IPR011989">
    <property type="entry name" value="ARM-like"/>
</dbReference>
<accession>A0A9W6BN38</accession>
<dbReference type="InterPro" id="IPR000225">
    <property type="entry name" value="Armadillo"/>
</dbReference>
<dbReference type="SUPFAM" id="SSF48371">
    <property type="entry name" value="ARM repeat"/>
    <property type="match status" value="1"/>
</dbReference>
<protein>
    <submittedName>
        <fullName evidence="4">Uncharacterized protein</fullName>
    </submittedName>
</protein>
<evidence type="ECO:0000313" key="5">
    <source>
        <dbReference type="Proteomes" id="UP001165080"/>
    </source>
</evidence>
<organism evidence="4 5">
    <name type="scientific">Pleodorina starrii</name>
    <dbReference type="NCBI Taxonomy" id="330485"/>
    <lineage>
        <taxon>Eukaryota</taxon>
        <taxon>Viridiplantae</taxon>
        <taxon>Chlorophyta</taxon>
        <taxon>core chlorophytes</taxon>
        <taxon>Chlorophyceae</taxon>
        <taxon>CS clade</taxon>
        <taxon>Chlamydomonadales</taxon>
        <taxon>Volvocaceae</taxon>
        <taxon>Pleodorina</taxon>
    </lineage>
</organism>
<dbReference type="Pfam" id="PF13513">
    <property type="entry name" value="HEAT_EZ"/>
    <property type="match status" value="1"/>
</dbReference>
<dbReference type="SMART" id="SM00185">
    <property type="entry name" value="ARM"/>
    <property type="match status" value="4"/>
</dbReference>
<proteinExistence type="predicted"/>
<gene>
    <name evidence="4" type="primary">PLEST008978</name>
    <name evidence="4" type="ORF">PLESTB_000941700</name>
</gene>
<name>A0A9W6BN38_9CHLO</name>
<sequence length="557" mass="57581">MLYCIALVVGVGAYKHLPPIKCAGFEAKLVFGGLQDLATKAILRHDQENGYDSDDGLVLREADRNSLLGAIGTFRDLLEQHSGKCWAFFFFAGHGMSDGGNHYLLGNDAPPMSSFGICFQEQVLAPMRQHAVASLGILAACRNPAAGPARPTTAGPTLTYDFGWGPSHTGAGWTRPSSGMRDSRAQLPTRGSTSQSTGGAYVCWATSPYQPTLLMSEFTSHLVKGLFQEKLGVLRAASLAFERLEAVSGGGQVARGEMVGFIGPALLRPLDEWKYLDESLAATRSQQVPGCLAAIDQQQQEAAPLVETWLAAVQRQQFKDVSSTIARTIDVSDLVKALGSLDAATRQSAARALWCLSVHGANAATIAQAGGIPPLIGLLSSPHALDEQRNAAGALASLAMNGESQVAMAQAGAVPPLVRLLGSGSDAVVQQRAALALGELARTPAGQAAIVQAGGISALVKALGGSDSLVQQNAAGVLASLAAESSAGSKAGIAAAGGIPPLVQLLASSNTGVQQQAALALWSLVEDAANKAAIEEAGAMPLLLTLREISDSDGRHA</sequence>
<dbReference type="InterPro" id="IPR029030">
    <property type="entry name" value="Caspase-like_dom_sf"/>
</dbReference>
<keyword evidence="1" id="KW-0833">Ubl conjugation pathway</keyword>
<dbReference type="PANTHER" id="PTHR23315">
    <property type="entry name" value="U BOX DOMAIN-CONTAINING"/>
    <property type="match status" value="1"/>
</dbReference>
<feature type="repeat" description="ARM" evidence="2">
    <location>
        <begin position="497"/>
        <end position="539"/>
    </location>
</feature>
<dbReference type="Gene3D" id="1.25.10.10">
    <property type="entry name" value="Leucine-rich Repeat Variant"/>
    <property type="match status" value="3"/>
</dbReference>
<dbReference type="SUPFAM" id="SSF52129">
    <property type="entry name" value="Caspase-like"/>
    <property type="match status" value="1"/>
</dbReference>
<keyword evidence="5" id="KW-1185">Reference proteome</keyword>
<dbReference type="PANTHER" id="PTHR23315:SF7">
    <property type="entry name" value="U-BOX DOMAIN-CONTAINING PROTEIN 4"/>
    <property type="match status" value="1"/>
</dbReference>
<dbReference type="PROSITE" id="PS50176">
    <property type="entry name" value="ARM_REPEAT"/>
    <property type="match status" value="4"/>
</dbReference>
<evidence type="ECO:0000256" key="2">
    <source>
        <dbReference type="PROSITE-ProRule" id="PRU00259"/>
    </source>
</evidence>
<evidence type="ECO:0000313" key="4">
    <source>
        <dbReference type="EMBL" id="GLC55083.1"/>
    </source>
</evidence>
<evidence type="ECO:0000256" key="3">
    <source>
        <dbReference type="SAM" id="MobiDB-lite"/>
    </source>
</evidence>
<comment type="caution">
    <text evidence="4">The sequence shown here is derived from an EMBL/GenBank/DDBJ whole genome shotgun (WGS) entry which is preliminary data.</text>
</comment>